<sequence length="230" mass="25625">MAAADALLNRLREMILSGELLPGERITESSLADRLGVSRTPVRNVLSGLAAEGLIEPVGKRGFAVKAFSEDEALEALEIRAMLEGQAARKLARKGVKPDLLAQLNECLDEGDALFAKRFLNLEDEQEYGVMNARFHSLIVENCGSPILIGMIERLNNVPLVAPSVIVFDQIGLRKAYDILIRAHGHHHAIVEALRDRNEERVDMLFREHANQQRLSMFERRARLRIDAAG</sequence>
<comment type="caution">
    <text evidence="5">The sequence shown here is derived from an EMBL/GenBank/DDBJ whole genome shotgun (WGS) entry which is preliminary data.</text>
</comment>
<dbReference type="RefSeq" id="WP_185665283.1">
    <property type="nucleotide sequence ID" value="NZ_JACLAW010000013.1"/>
</dbReference>
<evidence type="ECO:0000256" key="3">
    <source>
        <dbReference type="ARBA" id="ARBA00023163"/>
    </source>
</evidence>
<keyword evidence="2" id="KW-0238">DNA-binding</keyword>
<dbReference type="PANTHER" id="PTHR43537:SF51">
    <property type="entry name" value="HTH-TYPE TRANSCRIPTIONAL REGULATOR LGOR-RELATED"/>
    <property type="match status" value="1"/>
</dbReference>
<keyword evidence="3" id="KW-0804">Transcription</keyword>
<evidence type="ECO:0000259" key="4">
    <source>
        <dbReference type="PROSITE" id="PS50949"/>
    </source>
</evidence>
<keyword evidence="1" id="KW-0805">Transcription regulation</keyword>
<proteinExistence type="predicted"/>
<dbReference type="InterPro" id="IPR011711">
    <property type="entry name" value="GntR_C"/>
</dbReference>
<dbReference type="InterPro" id="IPR036388">
    <property type="entry name" value="WH-like_DNA-bd_sf"/>
</dbReference>
<reference evidence="5 6" key="1">
    <citation type="submission" date="2020-08" db="EMBL/GenBank/DDBJ databases">
        <title>The genome sequence of type strain Novosphingobium flavum NBRC 111647.</title>
        <authorList>
            <person name="Liu Y."/>
        </authorList>
    </citation>
    <scope>NUCLEOTIDE SEQUENCE [LARGE SCALE GENOMIC DNA]</scope>
    <source>
        <strain evidence="5 6">NBRC 111647</strain>
    </source>
</reference>
<evidence type="ECO:0000313" key="5">
    <source>
        <dbReference type="EMBL" id="MBC2666988.1"/>
    </source>
</evidence>
<accession>A0A7X1KN30</accession>
<name>A0A7X1KN30_9SPHN</name>
<dbReference type="Proteomes" id="UP000566813">
    <property type="component" value="Unassembled WGS sequence"/>
</dbReference>
<dbReference type="SUPFAM" id="SSF48008">
    <property type="entry name" value="GntR ligand-binding domain-like"/>
    <property type="match status" value="1"/>
</dbReference>
<dbReference type="SMART" id="SM00895">
    <property type="entry name" value="FCD"/>
    <property type="match status" value="1"/>
</dbReference>
<organism evidence="5 6">
    <name type="scientific">Novosphingobium flavum</name>
    <dbReference type="NCBI Taxonomy" id="1778672"/>
    <lineage>
        <taxon>Bacteria</taxon>
        <taxon>Pseudomonadati</taxon>
        <taxon>Pseudomonadota</taxon>
        <taxon>Alphaproteobacteria</taxon>
        <taxon>Sphingomonadales</taxon>
        <taxon>Sphingomonadaceae</taxon>
        <taxon>Novosphingobium</taxon>
    </lineage>
</organism>
<gene>
    <name evidence="5" type="ORF">H7F51_15830</name>
</gene>
<dbReference type="SMART" id="SM00345">
    <property type="entry name" value="HTH_GNTR"/>
    <property type="match status" value="1"/>
</dbReference>
<dbReference type="GO" id="GO:0003700">
    <property type="term" value="F:DNA-binding transcription factor activity"/>
    <property type="evidence" value="ECO:0007669"/>
    <property type="project" value="InterPro"/>
</dbReference>
<dbReference type="Gene3D" id="1.10.10.10">
    <property type="entry name" value="Winged helix-like DNA-binding domain superfamily/Winged helix DNA-binding domain"/>
    <property type="match status" value="1"/>
</dbReference>
<dbReference type="EMBL" id="JACLAW010000013">
    <property type="protein sequence ID" value="MBC2666988.1"/>
    <property type="molecule type" value="Genomic_DNA"/>
</dbReference>
<evidence type="ECO:0000256" key="2">
    <source>
        <dbReference type="ARBA" id="ARBA00023125"/>
    </source>
</evidence>
<keyword evidence="6" id="KW-1185">Reference proteome</keyword>
<dbReference type="InterPro" id="IPR000524">
    <property type="entry name" value="Tscrpt_reg_HTH_GntR"/>
</dbReference>
<dbReference type="PANTHER" id="PTHR43537">
    <property type="entry name" value="TRANSCRIPTIONAL REGULATOR, GNTR FAMILY"/>
    <property type="match status" value="1"/>
</dbReference>
<dbReference type="PRINTS" id="PR00035">
    <property type="entry name" value="HTHGNTR"/>
</dbReference>
<dbReference type="InterPro" id="IPR036390">
    <property type="entry name" value="WH_DNA-bd_sf"/>
</dbReference>
<dbReference type="Pfam" id="PF07729">
    <property type="entry name" value="FCD"/>
    <property type="match status" value="1"/>
</dbReference>
<dbReference type="SUPFAM" id="SSF46785">
    <property type="entry name" value="Winged helix' DNA-binding domain"/>
    <property type="match status" value="1"/>
</dbReference>
<dbReference type="InterPro" id="IPR008920">
    <property type="entry name" value="TF_FadR/GntR_C"/>
</dbReference>
<dbReference type="Pfam" id="PF00392">
    <property type="entry name" value="GntR"/>
    <property type="match status" value="1"/>
</dbReference>
<dbReference type="Gene3D" id="1.20.120.530">
    <property type="entry name" value="GntR ligand-binding domain-like"/>
    <property type="match status" value="1"/>
</dbReference>
<feature type="domain" description="HTH gntR-type" evidence="4">
    <location>
        <begin position="1"/>
        <end position="68"/>
    </location>
</feature>
<evidence type="ECO:0000256" key="1">
    <source>
        <dbReference type="ARBA" id="ARBA00023015"/>
    </source>
</evidence>
<evidence type="ECO:0000313" key="6">
    <source>
        <dbReference type="Proteomes" id="UP000566813"/>
    </source>
</evidence>
<dbReference type="CDD" id="cd07377">
    <property type="entry name" value="WHTH_GntR"/>
    <property type="match status" value="1"/>
</dbReference>
<protein>
    <submittedName>
        <fullName evidence="5">GntR family transcriptional regulator</fullName>
    </submittedName>
</protein>
<dbReference type="PROSITE" id="PS50949">
    <property type="entry name" value="HTH_GNTR"/>
    <property type="match status" value="1"/>
</dbReference>
<dbReference type="AlphaFoldDB" id="A0A7X1KN30"/>
<dbReference type="GO" id="GO:0003677">
    <property type="term" value="F:DNA binding"/>
    <property type="evidence" value="ECO:0007669"/>
    <property type="project" value="UniProtKB-KW"/>
</dbReference>